<keyword evidence="3" id="KW-1185">Reference proteome</keyword>
<name>A0A6B3LXY8_9BACT</name>
<evidence type="ECO:0000313" key="3">
    <source>
        <dbReference type="Proteomes" id="UP000474777"/>
    </source>
</evidence>
<evidence type="ECO:0000259" key="1">
    <source>
        <dbReference type="Pfam" id="PF13021"/>
    </source>
</evidence>
<protein>
    <submittedName>
        <fullName evidence="2">DUF3885 domain-containing protein</fullName>
    </submittedName>
</protein>
<dbReference type="InterPro" id="IPR024976">
    <property type="entry name" value="DUF3885"/>
</dbReference>
<comment type="caution">
    <text evidence="2">The sequence shown here is derived from an EMBL/GenBank/DDBJ whole genome shotgun (WGS) entry which is preliminary data.</text>
</comment>
<proteinExistence type="predicted"/>
<reference evidence="2 3" key="1">
    <citation type="submission" date="2020-02" db="EMBL/GenBank/DDBJ databases">
        <authorList>
            <person name="Kim M.K."/>
        </authorList>
    </citation>
    <scope>NUCLEOTIDE SEQUENCE [LARGE SCALE GENOMIC DNA]</scope>
    <source>
        <strain evidence="2 3">BT327</strain>
    </source>
</reference>
<dbReference type="Proteomes" id="UP000474777">
    <property type="component" value="Unassembled WGS sequence"/>
</dbReference>
<dbReference type="AlphaFoldDB" id="A0A6B3LXY8"/>
<dbReference type="Pfam" id="PF13021">
    <property type="entry name" value="DUF3885"/>
    <property type="match status" value="1"/>
</dbReference>
<dbReference type="EMBL" id="JAAGWD010000005">
    <property type="protein sequence ID" value="NEM98510.1"/>
    <property type="molecule type" value="Genomic_DNA"/>
</dbReference>
<feature type="domain" description="DUF3885" evidence="1">
    <location>
        <begin position="6"/>
        <end position="200"/>
    </location>
</feature>
<gene>
    <name evidence="2" type="ORF">GXP69_12465</name>
</gene>
<sequence length="209" mass="24228">MKEEFEEYLAKVYPSSKVGSPFSLGGDIHIRFELGGELENGTKVRVEQAIGRAEKIFQSTFPDSEKQVYLIFYDYAGVSPFTKDKGYIYTLIEKEQLQEFYNEPARINVGDLTQEEWVAGRIVVGKVKLTDISIKDILQGIANLEMGFEPVIPQQVYFFDVHSSKGFYMYDDRGCFVFSNDSEKIRSIYEELNEWIVDYHRPEIDAFFK</sequence>
<dbReference type="RefSeq" id="WP_163915402.1">
    <property type="nucleotide sequence ID" value="NZ_JAAGWD010000005.1"/>
</dbReference>
<accession>A0A6B3LXY8</accession>
<evidence type="ECO:0000313" key="2">
    <source>
        <dbReference type="EMBL" id="NEM98510.1"/>
    </source>
</evidence>
<organism evidence="2 3">
    <name type="scientific">Pontibacter burrus</name>
    <dbReference type="NCBI Taxonomy" id="2704466"/>
    <lineage>
        <taxon>Bacteria</taxon>
        <taxon>Pseudomonadati</taxon>
        <taxon>Bacteroidota</taxon>
        <taxon>Cytophagia</taxon>
        <taxon>Cytophagales</taxon>
        <taxon>Hymenobacteraceae</taxon>
        <taxon>Pontibacter</taxon>
    </lineage>
</organism>